<sequence length="391" mass="44288">MNSSPSNTSKKPLFSEKVKNSKNIPPSPPTSLSQLTINNTTNNMPDLISPRPTSSSSSSSSFLSISSRNSSFSKKRQISNFSYENSKNDNKKEINFFKNKMPTTTIINGQHQHYHQKPRQRWRKRRNVFTQKKSLTTNSIKSSSNISPSMLSLSSSSTSLSSSSSGICCSHLSIGSHTAINSSTTNTCWSSSETEVEKNENKGNCNNGKVKVSQQSKIINNENIKNEELEIIKNESEEQNNLKEFGNENEEEIFMLDLSHPGLRQFYFQQRLFFRQIYDQQLAALSARLGLIPPPGDRYSTFPHKHRNNKDFNGYSTTFIKKYFPPPHQHLGYPPAPPIPFQPFNNNFYFNPSCTCCCCLENNKNENENNNTATNLSETKNETPIQYEGTN</sequence>
<feature type="region of interest" description="Disordered" evidence="1">
    <location>
        <begin position="369"/>
        <end position="391"/>
    </location>
</feature>
<protein>
    <submittedName>
        <fullName evidence="2">Uncharacterized protein</fullName>
    </submittedName>
</protein>
<dbReference type="Proteomes" id="UP000580250">
    <property type="component" value="Unassembled WGS sequence"/>
</dbReference>
<proteinExistence type="predicted"/>
<name>A0A6V7X0R5_MELEN</name>
<gene>
    <name evidence="2" type="ORF">MENT_LOCUS45841</name>
</gene>
<evidence type="ECO:0000313" key="2">
    <source>
        <dbReference type="EMBL" id="CAD2192916.1"/>
    </source>
</evidence>
<accession>A0A6V7X0R5</accession>
<dbReference type="EMBL" id="CAJEWN010000988">
    <property type="protein sequence ID" value="CAD2192916.1"/>
    <property type="molecule type" value="Genomic_DNA"/>
</dbReference>
<feature type="compositionally biased region" description="Low complexity" evidence="1">
    <location>
        <begin position="369"/>
        <end position="378"/>
    </location>
</feature>
<comment type="caution">
    <text evidence="2">The sequence shown here is derived from an EMBL/GenBank/DDBJ whole genome shotgun (WGS) entry which is preliminary data.</text>
</comment>
<feature type="compositionally biased region" description="Polar residues" evidence="1">
    <location>
        <begin position="1"/>
        <end position="10"/>
    </location>
</feature>
<evidence type="ECO:0000313" key="3">
    <source>
        <dbReference type="Proteomes" id="UP000580250"/>
    </source>
</evidence>
<feature type="compositionally biased region" description="Polar residues" evidence="1">
    <location>
        <begin position="382"/>
        <end position="391"/>
    </location>
</feature>
<evidence type="ECO:0000256" key="1">
    <source>
        <dbReference type="SAM" id="MobiDB-lite"/>
    </source>
</evidence>
<dbReference type="AlphaFoldDB" id="A0A6V7X0R5"/>
<feature type="region of interest" description="Disordered" evidence="1">
    <location>
        <begin position="1"/>
        <end position="66"/>
    </location>
</feature>
<organism evidence="2 3">
    <name type="scientific">Meloidogyne enterolobii</name>
    <name type="common">Root-knot nematode worm</name>
    <name type="synonym">Meloidogyne mayaguensis</name>
    <dbReference type="NCBI Taxonomy" id="390850"/>
    <lineage>
        <taxon>Eukaryota</taxon>
        <taxon>Metazoa</taxon>
        <taxon>Ecdysozoa</taxon>
        <taxon>Nematoda</taxon>
        <taxon>Chromadorea</taxon>
        <taxon>Rhabditida</taxon>
        <taxon>Tylenchina</taxon>
        <taxon>Tylenchomorpha</taxon>
        <taxon>Tylenchoidea</taxon>
        <taxon>Meloidogynidae</taxon>
        <taxon>Meloidogyninae</taxon>
        <taxon>Meloidogyne</taxon>
    </lineage>
</organism>
<reference evidence="2 3" key="1">
    <citation type="submission" date="2020-08" db="EMBL/GenBank/DDBJ databases">
        <authorList>
            <person name="Koutsovoulos G."/>
            <person name="Danchin GJ E."/>
        </authorList>
    </citation>
    <scope>NUCLEOTIDE SEQUENCE [LARGE SCALE GENOMIC DNA]</scope>
</reference>
<feature type="compositionally biased region" description="Low complexity" evidence="1">
    <location>
        <begin position="47"/>
        <end position="66"/>
    </location>
</feature>